<evidence type="ECO:0000259" key="3">
    <source>
        <dbReference type="Pfam" id="PF17900"/>
    </source>
</evidence>
<dbReference type="PANTHER" id="PTHR11533:SF18">
    <property type="entry name" value="FI02158P"/>
    <property type="match status" value="1"/>
</dbReference>
<dbReference type="PANTHER" id="PTHR11533">
    <property type="entry name" value="PROTEASE M1 ZINC METALLOPROTEASE"/>
    <property type="match status" value="1"/>
</dbReference>
<name>A0A7R9HZA9_9NEOP</name>
<dbReference type="Gene3D" id="2.60.40.1730">
    <property type="entry name" value="tricorn interacting facor f3 domain"/>
    <property type="match status" value="1"/>
</dbReference>
<reference evidence="4" key="1">
    <citation type="submission" date="2020-11" db="EMBL/GenBank/DDBJ databases">
        <authorList>
            <person name="Tran Van P."/>
        </authorList>
    </citation>
    <scope>NUCLEOTIDE SEQUENCE</scope>
</reference>
<dbReference type="InterPro" id="IPR042097">
    <property type="entry name" value="Aminopeptidase_N-like_N_sf"/>
</dbReference>
<proteinExistence type="inferred from homology"/>
<dbReference type="Gene3D" id="1.25.50.20">
    <property type="match status" value="1"/>
</dbReference>
<evidence type="ECO:0000313" key="4">
    <source>
        <dbReference type="EMBL" id="CAD7441712.1"/>
    </source>
</evidence>
<dbReference type="InterPro" id="IPR045357">
    <property type="entry name" value="Aminopeptidase_N-like_N"/>
</dbReference>
<dbReference type="Pfam" id="PF17900">
    <property type="entry name" value="Peptidase_M1_N"/>
    <property type="match status" value="1"/>
</dbReference>
<dbReference type="Pfam" id="PF11838">
    <property type="entry name" value="ERAP1_C"/>
    <property type="match status" value="1"/>
</dbReference>
<dbReference type="AlphaFoldDB" id="A0A7R9HZA9"/>
<organism evidence="4">
    <name type="scientific">Timema bartmani</name>
    <dbReference type="NCBI Taxonomy" id="61472"/>
    <lineage>
        <taxon>Eukaryota</taxon>
        <taxon>Metazoa</taxon>
        <taxon>Ecdysozoa</taxon>
        <taxon>Arthropoda</taxon>
        <taxon>Hexapoda</taxon>
        <taxon>Insecta</taxon>
        <taxon>Pterygota</taxon>
        <taxon>Neoptera</taxon>
        <taxon>Polyneoptera</taxon>
        <taxon>Phasmatodea</taxon>
        <taxon>Timematodea</taxon>
        <taxon>Timematoidea</taxon>
        <taxon>Timematidae</taxon>
        <taxon>Timema</taxon>
    </lineage>
</organism>
<accession>A0A7R9HZA9</accession>
<evidence type="ECO:0008006" key="5">
    <source>
        <dbReference type="Google" id="ProtNLM"/>
    </source>
</evidence>
<gene>
    <name evidence="4" type="ORF">TBIB3V08_LOCUS4167</name>
</gene>
<dbReference type="InterPro" id="IPR050344">
    <property type="entry name" value="Peptidase_M1_aminopeptidases"/>
</dbReference>
<feature type="domain" description="Aminopeptidase N-like N-terminal" evidence="3">
    <location>
        <begin position="65"/>
        <end position="256"/>
    </location>
</feature>
<feature type="domain" description="ERAP1-like C-terminal" evidence="2">
    <location>
        <begin position="517"/>
        <end position="637"/>
    </location>
</feature>
<dbReference type="GO" id="GO:0005615">
    <property type="term" value="C:extracellular space"/>
    <property type="evidence" value="ECO:0007669"/>
    <property type="project" value="TreeGrafter"/>
</dbReference>
<sequence>MFVTCSCCIVSGRVCYSMMWALQLICWTVALCSTSSGVLARFQDHSAHLIKRSAQSPDPPENVLPKLYHLDIQPYLEEGTFSGSMRITVTCKRPTYNITLRAGENLQVTDSVVKQTQTESSEDGDVRVSGVRRSNDDLLILDLEQSLVEGREYQLKIPFSGSLGEGRLSGKFYRDSYIEPSLGDKRWYALTDLSTSSAHNVFPCFSDDSHKTPFLINIVRKDNLSSLSNMPLLGSQDIPNKKGWTLDRYQMTPPMSPSSVSIFVSNFKLAGSTIIQNTNGPVNVSIYGQENLLGQLPQVSRDVSTLVKVAQRQFGVSFPLPALSIIALPKEYQTATNHSGWGVVPIQDNHLNLQLNKLYSSIVDQWFQHWATPQHDPSTIHVKKIIADYVYKQYLSQVSAGKTYIQDDLWHAMTLAADEEEGFPKTLAVKTIINSWFTQDHIPLVEVNRTYSNNSAIVEQHILSIDLIPSKKDDIRWAIPLIYLTPKNLDGDTARPAKWMEQETQVELSGLPSAEDFIIVNPVEGSLFMVNYDMTNWNLLADYIRTSLQNDSLPQIDRVTRTKVIQDTFNLAFSEKLDYGVTLNMSRALQYERDNLVWFQVNNLILHLRTLLFGTRAGDLVQRYFLFLLNSAIERGIPNAPDNQEHTLCKLADPDCIRMLTSGTDEEFDYGLRAMLNKTSNERLRILRCLASGCLTSSERMERFENKRPAVWEALIKAATSPYLTEKGYERLESFYKLHEGEFGEQEVLVKGNLRDSAHLTTKWEGENLPTIVSWVQDNWDGNRVVTK</sequence>
<dbReference type="Gene3D" id="2.60.40.1910">
    <property type="match status" value="1"/>
</dbReference>
<evidence type="ECO:0000259" key="2">
    <source>
        <dbReference type="Pfam" id="PF11838"/>
    </source>
</evidence>
<evidence type="ECO:0000256" key="1">
    <source>
        <dbReference type="ARBA" id="ARBA00010136"/>
    </source>
</evidence>
<dbReference type="EMBL" id="OD565411">
    <property type="protein sequence ID" value="CAD7441712.1"/>
    <property type="molecule type" value="Genomic_DNA"/>
</dbReference>
<dbReference type="GO" id="GO:0016020">
    <property type="term" value="C:membrane"/>
    <property type="evidence" value="ECO:0007669"/>
    <property type="project" value="TreeGrafter"/>
</dbReference>
<dbReference type="SUPFAM" id="SSF63737">
    <property type="entry name" value="Leukotriene A4 hydrolase N-terminal domain"/>
    <property type="match status" value="1"/>
</dbReference>
<protein>
    <recommendedName>
        <fullName evidence="5">Aminopeptidase</fullName>
    </recommendedName>
</protein>
<dbReference type="GO" id="GO:0005737">
    <property type="term" value="C:cytoplasm"/>
    <property type="evidence" value="ECO:0007669"/>
    <property type="project" value="TreeGrafter"/>
</dbReference>
<comment type="similarity">
    <text evidence="1">Belongs to the peptidase M1 family.</text>
</comment>
<dbReference type="InterPro" id="IPR024571">
    <property type="entry name" value="ERAP1-like_C_dom"/>
</dbReference>